<dbReference type="EMBL" id="AMZH03023527">
    <property type="protein sequence ID" value="RRT36491.1"/>
    <property type="molecule type" value="Genomic_DNA"/>
</dbReference>
<keyword evidence="7 11" id="KW-0560">Oxidoreductase</keyword>
<comment type="caution">
    <text evidence="12">The sequence shown here is derived from an EMBL/GenBank/DDBJ whole genome shotgun (WGS) entry which is preliminary data.</text>
</comment>
<evidence type="ECO:0000256" key="5">
    <source>
        <dbReference type="ARBA" id="ARBA00022723"/>
    </source>
</evidence>
<comment type="similarity">
    <text evidence="2 11">Belongs to the cytochrome P450 family.</text>
</comment>
<evidence type="ECO:0000256" key="8">
    <source>
        <dbReference type="ARBA" id="ARBA00023004"/>
    </source>
</evidence>
<dbReference type="InterPro" id="IPR050651">
    <property type="entry name" value="Plant_Cytochrome_P450_Monoox"/>
</dbReference>
<evidence type="ECO:0000256" key="1">
    <source>
        <dbReference type="ARBA" id="ARBA00004167"/>
    </source>
</evidence>
<dbReference type="Proteomes" id="UP000287651">
    <property type="component" value="Unassembled WGS sequence"/>
</dbReference>
<keyword evidence="3 10" id="KW-0349">Heme</keyword>
<dbReference type="PANTHER" id="PTHR47947:SF62">
    <property type="entry name" value="CYTOCHROME P450, FAMILY 81, SUBFAMILY D, POLYPEPTIDE 5"/>
    <property type="match status" value="1"/>
</dbReference>
<dbReference type="SUPFAM" id="SSF48264">
    <property type="entry name" value="Cytochrome P450"/>
    <property type="match status" value="1"/>
</dbReference>
<evidence type="ECO:0000256" key="7">
    <source>
        <dbReference type="ARBA" id="ARBA00023002"/>
    </source>
</evidence>
<dbReference type="AlphaFoldDB" id="A0A426XAH2"/>
<evidence type="ECO:0000256" key="10">
    <source>
        <dbReference type="PIRSR" id="PIRSR602401-1"/>
    </source>
</evidence>
<keyword evidence="6" id="KW-1133">Transmembrane helix</keyword>
<keyword evidence="11" id="KW-0503">Monooxygenase</keyword>
<dbReference type="PRINTS" id="PR00463">
    <property type="entry name" value="EP450I"/>
</dbReference>
<evidence type="ECO:0000313" key="13">
    <source>
        <dbReference type="Proteomes" id="UP000287651"/>
    </source>
</evidence>
<keyword evidence="9" id="KW-0472">Membrane</keyword>
<evidence type="ECO:0000256" key="4">
    <source>
        <dbReference type="ARBA" id="ARBA00022692"/>
    </source>
</evidence>
<evidence type="ECO:0000256" key="11">
    <source>
        <dbReference type="RuleBase" id="RU000461"/>
    </source>
</evidence>
<dbReference type="PANTHER" id="PTHR47947">
    <property type="entry name" value="CYTOCHROME P450 82C3-RELATED"/>
    <property type="match status" value="1"/>
</dbReference>
<gene>
    <name evidence="12" type="ORF">B296_00040149</name>
</gene>
<evidence type="ECO:0000256" key="3">
    <source>
        <dbReference type="ARBA" id="ARBA00022617"/>
    </source>
</evidence>
<dbReference type="GO" id="GO:0016020">
    <property type="term" value="C:membrane"/>
    <property type="evidence" value="ECO:0007669"/>
    <property type="project" value="UniProtKB-SubCell"/>
</dbReference>
<reference evidence="12 13" key="1">
    <citation type="journal article" date="2014" name="Agronomy (Basel)">
        <title>A Draft Genome Sequence for Ensete ventricosum, the Drought-Tolerant Tree Against Hunger.</title>
        <authorList>
            <person name="Harrison J."/>
            <person name="Moore K.A."/>
            <person name="Paszkiewicz K."/>
            <person name="Jones T."/>
            <person name="Grant M."/>
            <person name="Ambacheew D."/>
            <person name="Muzemil S."/>
            <person name="Studholme D.J."/>
        </authorList>
    </citation>
    <scope>NUCLEOTIDE SEQUENCE [LARGE SCALE GENOMIC DNA]</scope>
</reference>
<comment type="subcellular location">
    <subcellularLocation>
        <location evidence="1">Membrane</location>
        <topology evidence="1">Single-pass membrane protein</topology>
    </subcellularLocation>
</comment>
<feature type="binding site" description="axial binding residue" evidence="10">
    <location>
        <position position="448"/>
    </location>
    <ligand>
        <name>heme</name>
        <dbReference type="ChEBI" id="CHEBI:30413"/>
    </ligand>
    <ligandPart>
        <name>Fe</name>
        <dbReference type="ChEBI" id="CHEBI:18248"/>
    </ligandPart>
</feature>
<keyword evidence="8 10" id="KW-0408">Iron</keyword>
<evidence type="ECO:0008006" key="14">
    <source>
        <dbReference type="Google" id="ProtNLM"/>
    </source>
</evidence>
<proteinExistence type="inferred from homology"/>
<keyword evidence="5 10" id="KW-0479">Metal-binding</keyword>
<dbReference type="InterPro" id="IPR036396">
    <property type="entry name" value="Cyt_P450_sf"/>
</dbReference>
<name>A0A426XAH2_ENSVE</name>
<dbReference type="InterPro" id="IPR001128">
    <property type="entry name" value="Cyt_P450"/>
</dbReference>
<dbReference type="PROSITE" id="PS00086">
    <property type="entry name" value="CYTOCHROME_P450"/>
    <property type="match status" value="1"/>
</dbReference>
<sequence>MTAFGGIACALFLLVVPLLLIARRLLLGTRGLGLPRRPLCLPVIGHVHLLRAPLHHSLARLADRHGPDLLLRLGSRPLLVISSPTTVKECFATHNLAFLNRPLLLPGKHLNYDGTTFAVAPYGPHWSKLRSIAILQLLSPTSSSRLAHIRAANVRSLLRGLFLHFCSEEGGFVPVSMKPRFTELMLSTLLEMIVGKKCYGGSAATEGLDEEGKKFASVIEESFSLSSAASPEDFLPFLKWIGVNGIEKQLIKLGKEMDVLLQGLVDERRKGMRTETNAAKKTLVDVMLSQQEEDPQFYTDNIIKGMMSILIFGGFDTSSITMEWAMSLLLNHPEALKRVHDEIETHVGHQRLVTDSDLPRLRYLNNVIRETLRLFPPGPLLVPRESATECSAGGFHVPRGAMLMVNAYKMHRDPSLWTDPTQFKPERFESGEGEGYEYVPFGAGRRRCPGEAMAMKTVGLVLASLVQCFEWKRVREEEVDLSEGEGLSMPKAIPLEVLCKPRQAMMDVLPQL</sequence>
<dbReference type="GO" id="GO:0016705">
    <property type="term" value="F:oxidoreductase activity, acting on paired donors, with incorporation or reduction of molecular oxygen"/>
    <property type="evidence" value="ECO:0007669"/>
    <property type="project" value="InterPro"/>
</dbReference>
<dbReference type="InterPro" id="IPR017972">
    <property type="entry name" value="Cyt_P450_CS"/>
</dbReference>
<dbReference type="PRINTS" id="PR00385">
    <property type="entry name" value="P450"/>
</dbReference>
<organism evidence="12 13">
    <name type="scientific">Ensete ventricosum</name>
    <name type="common">Abyssinian banana</name>
    <name type="synonym">Musa ensete</name>
    <dbReference type="NCBI Taxonomy" id="4639"/>
    <lineage>
        <taxon>Eukaryota</taxon>
        <taxon>Viridiplantae</taxon>
        <taxon>Streptophyta</taxon>
        <taxon>Embryophyta</taxon>
        <taxon>Tracheophyta</taxon>
        <taxon>Spermatophyta</taxon>
        <taxon>Magnoliopsida</taxon>
        <taxon>Liliopsida</taxon>
        <taxon>Zingiberales</taxon>
        <taxon>Musaceae</taxon>
        <taxon>Ensete</taxon>
    </lineage>
</organism>
<evidence type="ECO:0000256" key="9">
    <source>
        <dbReference type="ARBA" id="ARBA00023136"/>
    </source>
</evidence>
<keyword evidence="4" id="KW-0812">Transmembrane</keyword>
<dbReference type="Gene3D" id="1.10.630.10">
    <property type="entry name" value="Cytochrome P450"/>
    <property type="match status" value="1"/>
</dbReference>
<dbReference type="Pfam" id="PF00067">
    <property type="entry name" value="p450"/>
    <property type="match status" value="1"/>
</dbReference>
<evidence type="ECO:0000256" key="2">
    <source>
        <dbReference type="ARBA" id="ARBA00010617"/>
    </source>
</evidence>
<dbReference type="GO" id="GO:0005506">
    <property type="term" value="F:iron ion binding"/>
    <property type="evidence" value="ECO:0007669"/>
    <property type="project" value="InterPro"/>
</dbReference>
<dbReference type="GO" id="GO:0004497">
    <property type="term" value="F:monooxygenase activity"/>
    <property type="evidence" value="ECO:0007669"/>
    <property type="project" value="UniProtKB-KW"/>
</dbReference>
<dbReference type="InterPro" id="IPR002401">
    <property type="entry name" value="Cyt_P450_E_grp-I"/>
</dbReference>
<comment type="cofactor">
    <cofactor evidence="10">
        <name>heme</name>
        <dbReference type="ChEBI" id="CHEBI:30413"/>
    </cofactor>
</comment>
<protein>
    <recommendedName>
        <fullName evidence="14">Cytochrome P450</fullName>
    </recommendedName>
</protein>
<evidence type="ECO:0000313" key="12">
    <source>
        <dbReference type="EMBL" id="RRT36491.1"/>
    </source>
</evidence>
<dbReference type="FunFam" id="1.10.630.10:FF:000026">
    <property type="entry name" value="Cytochrome P450 82C4"/>
    <property type="match status" value="1"/>
</dbReference>
<evidence type="ECO:0000256" key="6">
    <source>
        <dbReference type="ARBA" id="ARBA00022989"/>
    </source>
</evidence>
<accession>A0A426XAH2</accession>
<dbReference type="GO" id="GO:0020037">
    <property type="term" value="F:heme binding"/>
    <property type="evidence" value="ECO:0007669"/>
    <property type="project" value="InterPro"/>
</dbReference>